<dbReference type="AlphaFoldDB" id="A0A4S8IB78"/>
<comment type="caution">
    <text evidence="1">The sequence shown here is derived from an EMBL/GenBank/DDBJ whole genome shotgun (WGS) entry which is preliminary data.</text>
</comment>
<dbReference type="EMBL" id="PYDT01000011">
    <property type="protein sequence ID" value="THU44794.1"/>
    <property type="molecule type" value="Genomic_DNA"/>
</dbReference>
<evidence type="ECO:0000313" key="2">
    <source>
        <dbReference type="Proteomes" id="UP000317650"/>
    </source>
</evidence>
<organism evidence="1 2">
    <name type="scientific">Musa balbisiana</name>
    <name type="common">Banana</name>
    <dbReference type="NCBI Taxonomy" id="52838"/>
    <lineage>
        <taxon>Eukaryota</taxon>
        <taxon>Viridiplantae</taxon>
        <taxon>Streptophyta</taxon>
        <taxon>Embryophyta</taxon>
        <taxon>Tracheophyta</taxon>
        <taxon>Spermatophyta</taxon>
        <taxon>Magnoliopsida</taxon>
        <taxon>Liliopsida</taxon>
        <taxon>Zingiberales</taxon>
        <taxon>Musaceae</taxon>
        <taxon>Musa</taxon>
    </lineage>
</organism>
<accession>A0A4S8IB78</accession>
<reference evidence="1 2" key="1">
    <citation type="journal article" date="2019" name="Nat. Plants">
        <title>Genome sequencing of Musa balbisiana reveals subgenome evolution and function divergence in polyploid bananas.</title>
        <authorList>
            <person name="Yao X."/>
        </authorList>
    </citation>
    <scope>NUCLEOTIDE SEQUENCE [LARGE SCALE GENOMIC DNA]</scope>
    <source>
        <strain evidence="2">cv. DH-PKW</strain>
        <tissue evidence="1">Leaves</tissue>
    </source>
</reference>
<keyword evidence="2" id="KW-1185">Reference proteome</keyword>
<evidence type="ECO:0000313" key="1">
    <source>
        <dbReference type="EMBL" id="THU44794.1"/>
    </source>
</evidence>
<proteinExistence type="predicted"/>
<protein>
    <submittedName>
        <fullName evidence="1">Uncharacterized protein</fullName>
    </submittedName>
</protein>
<dbReference type="Proteomes" id="UP000317650">
    <property type="component" value="Chromosome 2"/>
</dbReference>
<gene>
    <name evidence="1" type="ORF">C4D60_Mb02t11110</name>
</gene>
<name>A0A4S8IB78_MUSBA</name>
<sequence>MYCTLNLIYYAFNKMNLQIIQNERIPITTKKLGESNEKLRIRTMGKKCKVVQSKQHYESDIVLDSESGRRSNQLLKKILPRISAPREPYSVRFMAFVCIFRLRKKKEH</sequence>